<dbReference type="InterPro" id="IPR000531">
    <property type="entry name" value="Beta-barrel_TonB"/>
</dbReference>
<protein>
    <submittedName>
        <fullName evidence="17">TonB-dependent hemoglobin/transferrin/lactoferrin family receptor</fullName>
    </submittedName>
</protein>
<dbReference type="CDD" id="cd01347">
    <property type="entry name" value="ligand_gated_channel"/>
    <property type="match status" value="1"/>
</dbReference>
<organism evidence="17 18">
    <name type="scientific">Oceanisphaera ostreae</name>
    <dbReference type="NCBI Taxonomy" id="914151"/>
    <lineage>
        <taxon>Bacteria</taxon>
        <taxon>Pseudomonadati</taxon>
        <taxon>Pseudomonadota</taxon>
        <taxon>Gammaproteobacteria</taxon>
        <taxon>Aeromonadales</taxon>
        <taxon>Aeromonadaceae</taxon>
        <taxon>Oceanisphaera</taxon>
    </lineage>
</organism>
<dbReference type="SUPFAM" id="SSF56935">
    <property type="entry name" value="Porins"/>
    <property type="match status" value="1"/>
</dbReference>
<keyword evidence="7 12" id="KW-0798">TonB box</keyword>
<evidence type="ECO:0000313" key="18">
    <source>
        <dbReference type="Proteomes" id="UP001597048"/>
    </source>
</evidence>
<evidence type="ECO:0000256" key="2">
    <source>
        <dbReference type="ARBA" id="ARBA00008143"/>
    </source>
</evidence>
<dbReference type="PANTHER" id="PTHR30069">
    <property type="entry name" value="TONB-DEPENDENT OUTER MEMBRANE RECEPTOR"/>
    <property type="match status" value="1"/>
</dbReference>
<keyword evidence="9 17" id="KW-0675">Receptor</keyword>
<feature type="domain" description="TonB-dependent receptor-like beta-barrel" evidence="15">
    <location>
        <begin position="244"/>
        <end position="673"/>
    </location>
</feature>
<dbReference type="Proteomes" id="UP001597048">
    <property type="component" value="Unassembled WGS sequence"/>
</dbReference>
<dbReference type="NCBIfam" id="TIGR01786">
    <property type="entry name" value="TonB-hemlactrns"/>
    <property type="match status" value="1"/>
</dbReference>
<proteinExistence type="inferred from homology"/>
<dbReference type="InterPro" id="IPR010949">
    <property type="entry name" value="TonB_Hb/transfer/lactofer_rcpt"/>
</dbReference>
<dbReference type="InterPro" id="IPR036942">
    <property type="entry name" value="Beta-barrel_TonB_sf"/>
</dbReference>
<name>A0ABW3KJQ0_9GAMM</name>
<keyword evidence="18" id="KW-1185">Reference proteome</keyword>
<evidence type="ECO:0000256" key="14">
    <source>
        <dbReference type="SAM" id="SignalP"/>
    </source>
</evidence>
<keyword evidence="5 11" id="KW-0812">Transmembrane</keyword>
<dbReference type="Pfam" id="PF07715">
    <property type="entry name" value="Plug"/>
    <property type="match status" value="1"/>
</dbReference>
<dbReference type="RefSeq" id="WP_379558507.1">
    <property type="nucleotide sequence ID" value="NZ_JBHTJS010000036.1"/>
</dbReference>
<evidence type="ECO:0000256" key="9">
    <source>
        <dbReference type="ARBA" id="ARBA00023170"/>
    </source>
</evidence>
<evidence type="ECO:0000256" key="1">
    <source>
        <dbReference type="ARBA" id="ARBA00004571"/>
    </source>
</evidence>
<dbReference type="Pfam" id="PF00593">
    <property type="entry name" value="TonB_dep_Rec_b-barrel"/>
    <property type="match status" value="1"/>
</dbReference>
<feature type="chain" id="PRO_5045575663" evidence="14">
    <location>
        <begin position="21"/>
        <end position="713"/>
    </location>
</feature>
<evidence type="ECO:0000256" key="6">
    <source>
        <dbReference type="ARBA" id="ARBA00022729"/>
    </source>
</evidence>
<keyword evidence="6 14" id="KW-0732">Signal</keyword>
<evidence type="ECO:0000313" key="17">
    <source>
        <dbReference type="EMBL" id="MFD1008528.1"/>
    </source>
</evidence>
<dbReference type="InterPro" id="IPR011276">
    <property type="entry name" value="TonB_haem/Hb_rcpt"/>
</dbReference>
<dbReference type="EMBL" id="JBHTJS010000036">
    <property type="protein sequence ID" value="MFD1008528.1"/>
    <property type="molecule type" value="Genomic_DNA"/>
</dbReference>
<sequence>MLSKTLLSASIMVALSPVVAANPVSFLNETVVSATRTDQAKKDVSSSIEIESRDELDLTIVHDLKDALKYTPGVAATGGGRFGVSGFNIRGVEGSRVKTMIDGVQQPVSYNPGANEQRSYPNAVEIDTLQAIEINKGPASTLYGSDAIGGAVLLKTKDPSDVLITDGNEHRFGIKTSYASVNEEFKNTVTWAMRQGQLETLLMATYADGHETKTHGSGAEVEGSSRGAANPADSELGNLLAKAFYQVNDEHRVGATVEHYSKQYDEDELDNNGYTIMPGFTYTDNYNEDARERLRIGLEHQWQLNSVLADSLDWSVNMQRSESLYKNYDTTGINGRRQRERYAQDELVQVDAQFAKLAGAAQNHQLTYGASFVHNDFQLDNIDYKFDFGSANSGSTGLPDAQLTQWGAFVQDQLYLMNDQFIVTAGARYDNYEAKPGSDAGYVNDFSANEDDAITLKLGSVYHLNDHLSVFGQVSQGFKAPTVEDLYYVYDTGAVFNPNPDLKAEKSLAYELGLRGQNAMASFELTTFYTEYSDFIADVITGTIPGPRGTRDVITKKNLDEVTIYGAELSSTLNLDSTFNGPTGSYARASLAYADGEDRNTGRSLNSVAPLTGVIGLGLDRDNYGGVVNLTMVASKEDWQEEDHADAAGFGLVDLTAYYKPVSDLTLRAGLFNALDKKYWAYSDLAEDNHGSSGSDINSQPGRNWSLVVDYQF</sequence>
<dbReference type="InterPro" id="IPR039426">
    <property type="entry name" value="TonB-dep_rcpt-like"/>
</dbReference>
<dbReference type="Gene3D" id="2.170.130.10">
    <property type="entry name" value="TonB-dependent receptor, plug domain"/>
    <property type="match status" value="1"/>
</dbReference>
<comment type="subcellular location">
    <subcellularLocation>
        <location evidence="1 11">Cell outer membrane</location>
        <topology evidence="1 11">Multi-pass membrane protein</topology>
    </subcellularLocation>
</comment>
<evidence type="ECO:0000256" key="7">
    <source>
        <dbReference type="ARBA" id="ARBA00023077"/>
    </source>
</evidence>
<dbReference type="InterPro" id="IPR037066">
    <property type="entry name" value="Plug_dom_sf"/>
</dbReference>
<dbReference type="InterPro" id="IPR012910">
    <property type="entry name" value="Plug_dom"/>
</dbReference>
<accession>A0ABW3KJQ0</accession>
<evidence type="ECO:0000256" key="5">
    <source>
        <dbReference type="ARBA" id="ARBA00022692"/>
    </source>
</evidence>
<feature type="domain" description="TonB-dependent receptor plug" evidence="16">
    <location>
        <begin position="41"/>
        <end position="151"/>
    </location>
</feature>
<evidence type="ECO:0000259" key="16">
    <source>
        <dbReference type="Pfam" id="PF07715"/>
    </source>
</evidence>
<feature type="signal peptide" evidence="14">
    <location>
        <begin position="1"/>
        <end position="20"/>
    </location>
</feature>
<feature type="region of interest" description="Disordered" evidence="13">
    <location>
        <begin position="212"/>
        <end position="231"/>
    </location>
</feature>
<evidence type="ECO:0000256" key="12">
    <source>
        <dbReference type="RuleBase" id="RU003357"/>
    </source>
</evidence>
<evidence type="ECO:0000256" key="11">
    <source>
        <dbReference type="PROSITE-ProRule" id="PRU01360"/>
    </source>
</evidence>
<dbReference type="Gene3D" id="2.40.170.20">
    <property type="entry name" value="TonB-dependent receptor, beta-barrel domain"/>
    <property type="match status" value="1"/>
</dbReference>
<evidence type="ECO:0000256" key="13">
    <source>
        <dbReference type="SAM" id="MobiDB-lite"/>
    </source>
</evidence>
<evidence type="ECO:0000256" key="8">
    <source>
        <dbReference type="ARBA" id="ARBA00023136"/>
    </source>
</evidence>
<evidence type="ECO:0000256" key="3">
    <source>
        <dbReference type="ARBA" id="ARBA00022448"/>
    </source>
</evidence>
<keyword evidence="8 11" id="KW-0472">Membrane</keyword>
<dbReference type="PANTHER" id="PTHR30069:SF29">
    <property type="entry name" value="HEMOGLOBIN AND HEMOGLOBIN-HAPTOGLOBIN-BINDING PROTEIN 1-RELATED"/>
    <property type="match status" value="1"/>
</dbReference>
<comment type="similarity">
    <text evidence="2">Belongs to the TonB-dependent receptor family. Hemoglobin/haptoglobin binding protein subfamily.</text>
</comment>
<keyword evidence="10 11" id="KW-0998">Cell outer membrane</keyword>
<keyword evidence="4 11" id="KW-1134">Transmembrane beta strand</keyword>
<evidence type="ECO:0000256" key="10">
    <source>
        <dbReference type="ARBA" id="ARBA00023237"/>
    </source>
</evidence>
<evidence type="ECO:0000256" key="4">
    <source>
        <dbReference type="ARBA" id="ARBA00022452"/>
    </source>
</evidence>
<dbReference type="NCBIfam" id="TIGR01785">
    <property type="entry name" value="TonB-hemin"/>
    <property type="match status" value="1"/>
</dbReference>
<evidence type="ECO:0000259" key="15">
    <source>
        <dbReference type="Pfam" id="PF00593"/>
    </source>
</evidence>
<comment type="caution">
    <text evidence="17">The sequence shown here is derived from an EMBL/GenBank/DDBJ whole genome shotgun (WGS) entry which is preliminary data.</text>
</comment>
<reference evidence="18" key="1">
    <citation type="journal article" date="2019" name="Int. J. Syst. Evol. Microbiol.">
        <title>The Global Catalogue of Microorganisms (GCM) 10K type strain sequencing project: providing services to taxonomists for standard genome sequencing and annotation.</title>
        <authorList>
            <consortium name="The Broad Institute Genomics Platform"/>
            <consortium name="The Broad Institute Genome Sequencing Center for Infectious Disease"/>
            <person name="Wu L."/>
            <person name="Ma J."/>
        </authorList>
    </citation>
    <scope>NUCLEOTIDE SEQUENCE [LARGE SCALE GENOMIC DNA]</scope>
    <source>
        <strain evidence="18">CCUG 60525</strain>
    </source>
</reference>
<keyword evidence="3 11" id="KW-0813">Transport</keyword>
<gene>
    <name evidence="17" type="ORF">ACFQ1C_10225</name>
</gene>
<dbReference type="PROSITE" id="PS52016">
    <property type="entry name" value="TONB_DEPENDENT_REC_3"/>
    <property type="match status" value="1"/>
</dbReference>